<evidence type="ECO:0000313" key="8">
    <source>
        <dbReference type="EMBL" id="KAJ5719674.1"/>
    </source>
</evidence>
<dbReference type="Proteomes" id="UP001215712">
    <property type="component" value="Unassembled WGS sequence"/>
</dbReference>
<dbReference type="AlphaFoldDB" id="A0AAD6HJ60"/>
<dbReference type="PANTHER" id="PTHR36206">
    <property type="entry name" value="ASPERCRYPTIN BIOSYNTHESIS CLUSTER-SPECIFIC TRANSCRIPTION REGULATOR ATNN-RELATED"/>
    <property type="match status" value="1"/>
</dbReference>
<evidence type="ECO:0000313" key="9">
    <source>
        <dbReference type="Proteomes" id="UP001215712"/>
    </source>
</evidence>
<keyword evidence="6" id="KW-0539">Nucleus</keyword>
<keyword evidence="2" id="KW-0862">Zinc</keyword>
<dbReference type="SUPFAM" id="SSF57701">
    <property type="entry name" value="Zn2/Cys6 DNA-binding domain"/>
    <property type="match status" value="1"/>
</dbReference>
<reference evidence="8" key="2">
    <citation type="submission" date="2023-01" db="EMBL/GenBank/DDBJ databases">
        <authorList>
            <person name="Petersen C."/>
        </authorList>
    </citation>
    <scope>NUCLEOTIDE SEQUENCE</scope>
    <source>
        <strain evidence="8">IBT 17514</strain>
    </source>
</reference>
<dbReference type="GO" id="GO:0000981">
    <property type="term" value="F:DNA-binding transcription factor activity, RNA polymerase II-specific"/>
    <property type="evidence" value="ECO:0007669"/>
    <property type="project" value="InterPro"/>
</dbReference>
<dbReference type="Pfam" id="PF00172">
    <property type="entry name" value="Zn_clus"/>
    <property type="match status" value="1"/>
</dbReference>
<name>A0AAD6HJ60_9EURO</name>
<proteinExistence type="predicted"/>
<keyword evidence="5" id="KW-0804">Transcription</keyword>
<sequence length="411" mass="46729">MPIRARRVKCDEAKPQCLRCTSSGWNCEGYKDWLPVSLRRIRPSIIPGVNTMDLRSLDYFINQVTSVIAGPLPIWTHIVPQMAHQESSIRHAATAIGALYEEFRDDVAPASWNTKFALFHYNTAIQRIIHYPHESLDTVITVCVLFMTIEFLRANPDGAMLHYLHGRKILDSYKAPQHLIAIFSQLNVFVVFFTNICEIPSGNEPGSPSPRGPFDTLAQAQEALDWLTYRSMKVSFALDDDIRKFYDADTTKHVLLQKQNLVRDLESWLHAASLRLGHVTKKQRAIHRVLEARWLTCKIWINTGLECRITDESQDGTFKRIVDIALQIAGQDSETSSEVLAGAGFIPVLHFLAMKSRNMKIQLAGLLLFKRHCHLLNTMWDSKLLYLGAKRAIELDHGVVIKSDWPGDRST</sequence>
<keyword evidence="3" id="KW-0805">Transcription regulation</keyword>
<dbReference type="InterPro" id="IPR052360">
    <property type="entry name" value="Transcr_Regulatory_Proteins"/>
</dbReference>
<dbReference type="GO" id="GO:0003677">
    <property type="term" value="F:DNA binding"/>
    <property type="evidence" value="ECO:0007669"/>
    <property type="project" value="UniProtKB-KW"/>
</dbReference>
<evidence type="ECO:0000256" key="4">
    <source>
        <dbReference type="ARBA" id="ARBA00023125"/>
    </source>
</evidence>
<dbReference type="CDD" id="cd00067">
    <property type="entry name" value="GAL4"/>
    <property type="match status" value="1"/>
</dbReference>
<dbReference type="GO" id="GO:0008270">
    <property type="term" value="F:zinc ion binding"/>
    <property type="evidence" value="ECO:0007669"/>
    <property type="project" value="InterPro"/>
</dbReference>
<feature type="domain" description="Zn(2)-C6 fungal-type" evidence="7">
    <location>
        <begin position="4"/>
        <end position="32"/>
    </location>
</feature>
<dbReference type="EMBL" id="JAQJAN010000010">
    <property type="protein sequence ID" value="KAJ5719674.1"/>
    <property type="molecule type" value="Genomic_DNA"/>
</dbReference>
<evidence type="ECO:0000256" key="2">
    <source>
        <dbReference type="ARBA" id="ARBA00022833"/>
    </source>
</evidence>
<evidence type="ECO:0000256" key="5">
    <source>
        <dbReference type="ARBA" id="ARBA00023163"/>
    </source>
</evidence>
<organism evidence="8 9">
    <name type="scientific">Penicillium malachiteum</name>
    <dbReference type="NCBI Taxonomy" id="1324776"/>
    <lineage>
        <taxon>Eukaryota</taxon>
        <taxon>Fungi</taxon>
        <taxon>Dikarya</taxon>
        <taxon>Ascomycota</taxon>
        <taxon>Pezizomycotina</taxon>
        <taxon>Eurotiomycetes</taxon>
        <taxon>Eurotiomycetidae</taxon>
        <taxon>Eurotiales</taxon>
        <taxon>Aspergillaceae</taxon>
        <taxon>Penicillium</taxon>
    </lineage>
</organism>
<dbReference type="Gene3D" id="4.10.240.10">
    <property type="entry name" value="Zn(2)-C6 fungal-type DNA-binding domain"/>
    <property type="match status" value="1"/>
</dbReference>
<keyword evidence="4" id="KW-0238">DNA-binding</keyword>
<keyword evidence="1" id="KW-0479">Metal-binding</keyword>
<evidence type="ECO:0000256" key="6">
    <source>
        <dbReference type="ARBA" id="ARBA00023242"/>
    </source>
</evidence>
<keyword evidence="9" id="KW-1185">Reference proteome</keyword>
<evidence type="ECO:0000256" key="1">
    <source>
        <dbReference type="ARBA" id="ARBA00022723"/>
    </source>
</evidence>
<evidence type="ECO:0000256" key="3">
    <source>
        <dbReference type="ARBA" id="ARBA00023015"/>
    </source>
</evidence>
<accession>A0AAD6HJ60</accession>
<comment type="caution">
    <text evidence="8">The sequence shown here is derived from an EMBL/GenBank/DDBJ whole genome shotgun (WGS) entry which is preliminary data.</text>
</comment>
<protein>
    <submittedName>
        <fullName evidence="8">C6 zinc finger domain-containing protein</fullName>
    </submittedName>
</protein>
<dbReference type="InterPro" id="IPR001138">
    <property type="entry name" value="Zn2Cys6_DnaBD"/>
</dbReference>
<dbReference type="PANTHER" id="PTHR36206:SF13">
    <property type="entry name" value="TRANSCRIPTIONAL REGULATORY PROTEIN MOC3"/>
    <property type="match status" value="1"/>
</dbReference>
<gene>
    <name evidence="8" type="ORF">N7493_007252</name>
</gene>
<evidence type="ECO:0000259" key="7">
    <source>
        <dbReference type="Pfam" id="PF00172"/>
    </source>
</evidence>
<dbReference type="InterPro" id="IPR036864">
    <property type="entry name" value="Zn2-C6_fun-type_DNA-bd_sf"/>
</dbReference>
<reference evidence="8" key="1">
    <citation type="journal article" date="2023" name="IMA Fungus">
        <title>Comparative genomic study of the Penicillium genus elucidates a diverse pangenome and 15 lateral gene transfer events.</title>
        <authorList>
            <person name="Petersen C."/>
            <person name="Sorensen T."/>
            <person name="Nielsen M.R."/>
            <person name="Sondergaard T.E."/>
            <person name="Sorensen J.L."/>
            <person name="Fitzpatrick D.A."/>
            <person name="Frisvad J.C."/>
            <person name="Nielsen K.L."/>
        </authorList>
    </citation>
    <scope>NUCLEOTIDE SEQUENCE</scope>
    <source>
        <strain evidence="8">IBT 17514</strain>
    </source>
</reference>